<protein>
    <submittedName>
        <fullName evidence="1">Uncharacterized protein</fullName>
    </submittedName>
</protein>
<dbReference type="Proteomes" id="UP000224460">
    <property type="component" value="Unassembled WGS sequence"/>
</dbReference>
<sequence>MKEEQGPLNQSQKKTLLKFFGISAGITLLVAFIIVVIGVWSYNTYIYDGSSKKTEESGDLEQMTDKEKEKHELATINRTIAVFGVDDDEVRTDVIIVVNFNSKTNKIKVVSVPRDTKVVWSEEQRAALKEDKGYTQYVSKINEMTAYGGMKNIRKYTMNELENILGITIDNYAVVNLEAFRKIVDTIGGVEVDVPSRMQYSDPYQNLYIDLQPGVQLLRGDKAEQLVRFRSYPRGDEDRIVVQQLFLQSFAEKIMSPQTLTKLPQFINILIKDLTTDVSLPQIMDYYPYLQNFNIDNLAFATLPGEGRMENGVSYFFIDTVKLPEFIENIFYDREVGKTNDMAEDSQLQTSAPSEGTNLESQEPIIDKSVSIELLNAAGVQGLAGRIKDSLEGQGYQVKRIGNYKDGEKPTTIIYAKDATKGEQFKTYFKGAIVVASQSITTDIQIVLGQDYKVNE</sequence>
<proteinExistence type="predicted"/>
<keyword evidence="2" id="KW-1185">Reference proteome</keyword>
<name>A0AC61DEE4_9FIRM</name>
<dbReference type="EMBL" id="PEDL01000004">
    <property type="protein sequence ID" value="PHV71292.1"/>
    <property type="molecule type" value="Genomic_DNA"/>
</dbReference>
<accession>A0AC61DEE4</accession>
<evidence type="ECO:0000313" key="2">
    <source>
        <dbReference type="Proteomes" id="UP000224460"/>
    </source>
</evidence>
<gene>
    <name evidence="1" type="ORF">CS063_06265</name>
</gene>
<evidence type="ECO:0000313" key="1">
    <source>
        <dbReference type="EMBL" id="PHV71292.1"/>
    </source>
</evidence>
<organism evidence="1 2">
    <name type="scientific">Sporanaerobium hydrogeniformans</name>
    <dbReference type="NCBI Taxonomy" id="3072179"/>
    <lineage>
        <taxon>Bacteria</taxon>
        <taxon>Bacillati</taxon>
        <taxon>Bacillota</taxon>
        <taxon>Clostridia</taxon>
        <taxon>Lachnospirales</taxon>
        <taxon>Lachnospiraceae</taxon>
        <taxon>Sporanaerobium</taxon>
    </lineage>
</organism>
<comment type="caution">
    <text evidence="1">The sequence shown here is derived from an EMBL/GenBank/DDBJ whole genome shotgun (WGS) entry which is preliminary data.</text>
</comment>
<reference evidence="1" key="1">
    <citation type="submission" date="2017-10" db="EMBL/GenBank/DDBJ databases">
        <title>Genome sequence of cellulolytic Lachnospiraceae bacterium XHS1971 isolated from hotspring sediment.</title>
        <authorList>
            <person name="Vasudevan G."/>
            <person name="Joshi A.J."/>
            <person name="Hivarkar S."/>
            <person name="Lanjekar V.B."/>
            <person name="Dhakephalkar P.K."/>
            <person name="Dagar S."/>
        </authorList>
    </citation>
    <scope>NUCLEOTIDE SEQUENCE</scope>
    <source>
        <strain evidence="1">XHS1971</strain>
    </source>
</reference>